<dbReference type="AlphaFoldDB" id="A0A0N1F4M7"/>
<accession>A0A0N1F4M7</accession>
<evidence type="ECO:0000313" key="1">
    <source>
        <dbReference type="EMBL" id="KPH80538.1"/>
    </source>
</evidence>
<name>A0A0N1F4M7_9HYPH</name>
<dbReference type="RefSeq" id="WP_054209339.1">
    <property type="nucleotide sequence ID" value="NZ_LGSZ01000040.1"/>
</dbReference>
<evidence type="ECO:0000313" key="2">
    <source>
        <dbReference type="Proteomes" id="UP000037822"/>
    </source>
</evidence>
<proteinExistence type="predicted"/>
<dbReference type="PATRIC" id="fig|1526658.3.peg.3880"/>
<sequence>MARFLSPRRAPSDTAPLMALLAREDLRRVDEERERLKGVIASIAPRRSTIVEGELKRLTRRRIELLAGIARASR</sequence>
<gene>
    <name evidence="1" type="ORF">AE618_12230</name>
</gene>
<keyword evidence="2" id="KW-1185">Reference proteome</keyword>
<organism evidence="1 2">
    <name type="scientific">Bosea vaviloviae</name>
    <dbReference type="NCBI Taxonomy" id="1526658"/>
    <lineage>
        <taxon>Bacteria</taxon>
        <taxon>Pseudomonadati</taxon>
        <taxon>Pseudomonadota</taxon>
        <taxon>Alphaproteobacteria</taxon>
        <taxon>Hyphomicrobiales</taxon>
        <taxon>Boseaceae</taxon>
        <taxon>Bosea</taxon>
    </lineage>
</organism>
<dbReference type="OrthoDB" id="8163746at2"/>
<comment type="caution">
    <text evidence="1">The sequence shown here is derived from an EMBL/GenBank/DDBJ whole genome shotgun (WGS) entry which is preliminary data.</text>
</comment>
<dbReference type="EMBL" id="LGSZ01000040">
    <property type="protein sequence ID" value="KPH80538.1"/>
    <property type="molecule type" value="Genomic_DNA"/>
</dbReference>
<dbReference type="Proteomes" id="UP000037822">
    <property type="component" value="Unassembled WGS sequence"/>
</dbReference>
<reference evidence="1 2" key="1">
    <citation type="submission" date="2015-07" db="EMBL/GenBank/DDBJ databases">
        <title>Whole genome sequencing of Bosea vaviloviae isolated from cave pool.</title>
        <authorList>
            <person name="Tan N.E.H."/>
            <person name="Lee Y.P."/>
            <person name="Gan H.M."/>
            <person name="Barton H."/>
            <person name="Savka M.A."/>
        </authorList>
    </citation>
    <scope>NUCLEOTIDE SEQUENCE [LARGE SCALE GENOMIC DNA]</scope>
    <source>
        <strain evidence="1 2">SD260</strain>
    </source>
</reference>
<protein>
    <submittedName>
        <fullName evidence="1">Uncharacterized protein</fullName>
    </submittedName>
</protein>